<accession>A0AA39X694</accession>
<proteinExistence type="predicted"/>
<evidence type="ECO:0000313" key="1">
    <source>
        <dbReference type="EMBL" id="KAK0627970.1"/>
    </source>
</evidence>
<comment type="caution">
    <text evidence="1">The sequence shown here is derived from an EMBL/GenBank/DDBJ whole genome shotgun (WGS) entry which is preliminary data.</text>
</comment>
<reference evidence="1" key="1">
    <citation type="submission" date="2023-06" db="EMBL/GenBank/DDBJ databases">
        <title>Genome-scale phylogeny and comparative genomics of the fungal order Sordariales.</title>
        <authorList>
            <consortium name="Lawrence Berkeley National Laboratory"/>
            <person name="Hensen N."/>
            <person name="Bonometti L."/>
            <person name="Westerberg I."/>
            <person name="Brannstrom I.O."/>
            <person name="Guillou S."/>
            <person name="Cros-Aarteil S."/>
            <person name="Calhoun S."/>
            <person name="Haridas S."/>
            <person name="Kuo A."/>
            <person name="Mondo S."/>
            <person name="Pangilinan J."/>
            <person name="Riley R."/>
            <person name="Labutti K."/>
            <person name="Andreopoulos B."/>
            <person name="Lipzen A."/>
            <person name="Chen C."/>
            <person name="Yanf M."/>
            <person name="Daum C."/>
            <person name="Ng V."/>
            <person name="Clum A."/>
            <person name="Steindorff A."/>
            <person name="Ohm R."/>
            <person name="Martin F."/>
            <person name="Silar P."/>
            <person name="Natvig D."/>
            <person name="Lalanne C."/>
            <person name="Gautier V."/>
            <person name="Ament-Velasquez S.L."/>
            <person name="Kruys A."/>
            <person name="Hutchinson M.I."/>
            <person name="Powell A.J."/>
            <person name="Barry K."/>
            <person name="Miller A.N."/>
            <person name="Grigoriev I.V."/>
            <person name="Debuchy R."/>
            <person name="Gladieux P."/>
            <person name="Thoren M.H."/>
            <person name="Johannesson H."/>
        </authorList>
    </citation>
    <scope>NUCLEOTIDE SEQUENCE</scope>
    <source>
        <strain evidence="1">CBS 606.72</strain>
    </source>
</reference>
<protein>
    <submittedName>
        <fullName evidence="1">Uncharacterized protein</fullName>
    </submittedName>
</protein>
<dbReference type="AlphaFoldDB" id="A0AA39X694"/>
<evidence type="ECO:0000313" key="2">
    <source>
        <dbReference type="Proteomes" id="UP001175000"/>
    </source>
</evidence>
<dbReference type="EMBL" id="JAULSU010000002">
    <property type="protein sequence ID" value="KAK0627970.1"/>
    <property type="molecule type" value="Genomic_DNA"/>
</dbReference>
<gene>
    <name evidence="1" type="ORF">B0T14DRAFT_513607</name>
</gene>
<dbReference type="Proteomes" id="UP001175000">
    <property type="component" value="Unassembled WGS sequence"/>
</dbReference>
<name>A0AA39X694_9PEZI</name>
<keyword evidence="2" id="KW-1185">Reference proteome</keyword>
<organism evidence="1 2">
    <name type="scientific">Immersiella caudata</name>
    <dbReference type="NCBI Taxonomy" id="314043"/>
    <lineage>
        <taxon>Eukaryota</taxon>
        <taxon>Fungi</taxon>
        <taxon>Dikarya</taxon>
        <taxon>Ascomycota</taxon>
        <taxon>Pezizomycotina</taxon>
        <taxon>Sordariomycetes</taxon>
        <taxon>Sordariomycetidae</taxon>
        <taxon>Sordariales</taxon>
        <taxon>Lasiosphaeriaceae</taxon>
        <taxon>Immersiella</taxon>
    </lineage>
</organism>
<sequence>MNDKKDKWVKRAMSLLAREYPSLNIIIYSNHKCTFDFGGSDHALRFDYDLSIAFGVDETYHILFSNNAGWFQRAGDGGYINWMWSEGGDFRWVRPRDKLVQFERK</sequence>